<gene>
    <name evidence="10" type="ORF">BCR34DRAFT_502245</name>
</gene>
<keyword evidence="3 7" id="KW-0547">Nucleotide-binding</keyword>
<dbReference type="Gene3D" id="3.40.50.300">
    <property type="entry name" value="P-loop containing nucleotide triphosphate hydrolases"/>
    <property type="match status" value="1"/>
</dbReference>
<keyword evidence="4" id="KW-0967">Endosome</keyword>
<dbReference type="GO" id="GO:0010008">
    <property type="term" value="C:endosome membrane"/>
    <property type="evidence" value="ECO:0007669"/>
    <property type="project" value="UniProtKB-SubCell"/>
</dbReference>
<dbReference type="OrthoDB" id="29072at2759"/>
<keyword evidence="6" id="KW-0472">Membrane</keyword>
<dbReference type="InterPro" id="IPR041569">
    <property type="entry name" value="AAA_lid_3"/>
</dbReference>
<keyword evidence="5 7" id="KW-0067">ATP-binding</keyword>
<dbReference type="FunFam" id="3.40.50.300:FF:000043">
    <property type="entry name" value="Vacuolar protein sorting-associated protein 4"/>
    <property type="match status" value="1"/>
</dbReference>
<dbReference type="PANTHER" id="PTHR23074:SF83">
    <property type="entry name" value="VACUOLAR PROTEIN SORTING-ASSOCIATED PROTEIN 4A"/>
    <property type="match status" value="1"/>
</dbReference>
<dbReference type="Gene3D" id="1.10.8.60">
    <property type="match status" value="1"/>
</dbReference>
<dbReference type="Pfam" id="PF09336">
    <property type="entry name" value="Vps4_C"/>
    <property type="match status" value="1"/>
</dbReference>
<dbReference type="Pfam" id="PF17862">
    <property type="entry name" value="AAA_lid_3"/>
    <property type="match status" value="1"/>
</dbReference>
<dbReference type="Proteomes" id="UP000193144">
    <property type="component" value="Unassembled WGS sequence"/>
</dbReference>
<accession>A0A1Y1XVG7</accession>
<reference evidence="10 11" key="1">
    <citation type="submission" date="2016-07" db="EMBL/GenBank/DDBJ databases">
        <title>Pervasive Adenine N6-methylation of Active Genes in Fungi.</title>
        <authorList>
            <consortium name="DOE Joint Genome Institute"/>
            <person name="Mondo S.J."/>
            <person name="Dannebaum R.O."/>
            <person name="Kuo R.C."/>
            <person name="Labutti K."/>
            <person name="Haridas S."/>
            <person name="Kuo A."/>
            <person name="Salamov A."/>
            <person name="Ahrendt S.R."/>
            <person name="Lipzen A."/>
            <person name="Sullivan W."/>
            <person name="Andreopoulos W.B."/>
            <person name="Clum A."/>
            <person name="Lindquist E."/>
            <person name="Daum C."/>
            <person name="Ramamoorthy G.K."/>
            <person name="Gryganskyi A."/>
            <person name="Culley D."/>
            <person name="Magnuson J.K."/>
            <person name="James T.Y."/>
            <person name="O'Malley M.A."/>
            <person name="Stajich J.E."/>
            <person name="Spatafora J.W."/>
            <person name="Visel A."/>
            <person name="Grigoriev I.V."/>
        </authorList>
    </citation>
    <scope>NUCLEOTIDE SEQUENCE [LARGE SCALE GENOMIC DNA]</scope>
    <source>
        <strain evidence="10 11">CBS 115471</strain>
    </source>
</reference>
<protein>
    <submittedName>
        <fullName evidence="10">Vps4</fullName>
    </submittedName>
</protein>
<dbReference type="SUPFAM" id="SSF52540">
    <property type="entry name" value="P-loop containing nucleoside triphosphate hydrolases"/>
    <property type="match status" value="1"/>
</dbReference>
<dbReference type="GO" id="GO:0007033">
    <property type="term" value="P:vacuole organization"/>
    <property type="evidence" value="ECO:0007669"/>
    <property type="project" value="TreeGrafter"/>
</dbReference>
<sequence>MIPDISNLSISSTSESPTPTTDSLLHPNATSRDRRPASSASHRQDDEENKKLKDALEGAIVSENPNVHWDDVAGLEVAKEELQEAVVLPMKFPQLFTGRRQSRKGILLYGPPGTGKSYLAKAVATEVDATLFSVSSSDLVSKWMGESERQDPSNFHQLKTLFDMARERKPSVIFIDELEGIASSRDSGGDNEHTNRIKTEILIQMDGVGKDATGILVLAATNLPWKLDAALRRRFQKRIHIALPNMAARKEMFETGALHAQCNLEEKDLEQLASMTEGYSGSDISIVVQDTLMIPVKKIRTAKYWRKIVKDGTEKLEPCDQTDTGALPMTWKQVPSDKLFEPSVLPKDFFTALSKVKPSVSQDDFQKTKEWTEEFGEEGA</sequence>
<feature type="compositionally biased region" description="Low complexity" evidence="8">
    <location>
        <begin position="1"/>
        <end position="25"/>
    </location>
</feature>
<evidence type="ECO:0000256" key="7">
    <source>
        <dbReference type="RuleBase" id="RU003651"/>
    </source>
</evidence>
<dbReference type="Pfam" id="PF00004">
    <property type="entry name" value="AAA"/>
    <property type="match status" value="1"/>
</dbReference>
<feature type="compositionally biased region" description="Basic and acidic residues" evidence="8">
    <location>
        <begin position="31"/>
        <end position="51"/>
    </location>
</feature>
<organism evidence="10 11">
    <name type="scientific">Clohesyomyces aquaticus</name>
    <dbReference type="NCBI Taxonomy" id="1231657"/>
    <lineage>
        <taxon>Eukaryota</taxon>
        <taxon>Fungi</taxon>
        <taxon>Dikarya</taxon>
        <taxon>Ascomycota</taxon>
        <taxon>Pezizomycotina</taxon>
        <taxon>Dothideomycetes</taxon>
        <taxon>Pleosporomycetidae</taxon>
        <taxon>Pleosporales</taxon>
        <taxon>Lindgomycetaceae</taxon>
        <taxon>Clohesyomyces</taxon>
    </lineage>
</organism>
<feature type="region of interest" description="Disordered" evidence="8">
    <location>
        <begin position="1"/>
        <end position="51"/>
    </location>
</feature>
<dbReference type="InterPro" id="IPR015415">
    <property type="entry name" value="Spast_Vps4_C"/>
</dbReference>
<keyword evidence="11" id="KW-1185">Reference proteome</keyword>
<evidence type="ECO:0000313" key="11">
    <source>
        <dbReference type="Proteomes" id="UP000193144"/>
    </source>
</evidence>
<evidence type="ECO:0000256" key="1">
    <source>
        <dbReference type="ARBA" id="ARBA00004481"/>
    </source>
</evidence>
<dbReference type="PANTHER" id="PTHR23074">
    <property type="entry name" value="AAA DOMAIN-CONTAINING"/>
    <property type="match status" value="1"/>
</dbReference>
<dbReference type="AlphaFoldDB" id="A0A1Y1XVG7"/>
<dbReference type="InterPro" id="IPR003593">
    <property type="entry name" value="AAA+_ATPase"/>
</dbReference>
<dbReference type="STRING" id="1231657.A0A1Y1XVG7"/>
<dbReference type="InterPro" id="IPR050304">
    <property type="entry name" value="MT-severing_AAA_ATPase"/>
</dbReference>
<dbReference type="PROSITE" id="PS00674">
    <property type="entry name" value="AAA"/>
    <property type="match status" value="1"/>
</dbReference>
<evidence type="ECO:0000256" key="8">
    <source>
        <dbReference type="SAM" id="MobiDB-lite"/>
    </source>
</evidence>
<evidence type="ECO:0000259" key="9">
    <source>
        <dbReference type="SMART" id="SM00382"/>
    </source>
</evidence>
<dbReference type="GO" id="GO:0005524">
    <property type="term" value="F:ATP binding"/>
    <property type="evidence" value="ECO:0007669"/>
    <property type="project" value="UniProtKB-KW"/>
</dbReference>
<proteinExistence type="inferred from homology"/>
<dbReference type="SMART" id="SM00382">
    <property type="entry name" value="AAA"/>
    <property type="match status" value="1"/>
</dbReference>
<dbReference type="InterPro" id="IPR003960">
    <property type="entry name" value="ATPase_AAA_CS"/>
</dbReference>
<evidence type="ECO:0000256" key="2">
    <source>
        <dbReference type="ARBA" id="ARBA00006914"/>
    </source>
</evidence>
<evidence type="ECO:0000256" key="4">
    <source>
        <dbReference type="ARBA" id="ARBA00022753"/>
    </source>
</evidence>
<comment type="similarity">
    <text evidence="2 7">Belongs to the AAA ATPase family.</text>
</comment>
<comment type="caution">
    <text evidence="10">The sequence shown here is derived from an EMBL/GenBank/DDBJ whole genome shotgun (WGS) entry which is preliminary data.</text>
</comment>
<dbReference type="InterPro" id="IPR003959">
    <property type="entry name" value="ATPase_AAA_core"/>
</dbReference>
<dbReference type="EMBL" id="MCFA01000608">
    <property type="protein sequence ID" value="ORX89750.1"/>
    <property type="molecule type" value="Genomic_DNA"/>
</dbReference>
<evidence type="ECO:0000313" key="10">
    <source>
        <dbReference type="EMBL" id="ORX89750.1"/>
    </source>
</evidence>
<comment type="subcellular location">
    <subcellularLocation>
        <location evidence="1">Endosome membrane</location>
        <topology evidence="1">Peripheral membrane protein</topology>
    </subcellularLocation>
</comment>
<evidence type="ECO:0000256" key="6">
    <source>
        <dbReference type="ARBA" id="ARBA00023136"/>
    </source>
</evidence>
<dbReference type="GO" id="GO:0045324">
    <property type="term" value="P:late endosome to vacuole transport"/>
    <property type="evidence" value="ECO:0007669"/>
    <property type="project" value="UniProtKB-ARBA"/>
</dbReference>
<feature type="domain" description="AAA+ ATPase" evidence="9">
    <location>
        <begin position="102"/>
        <end position="245"/>
    </location>
</feature>
<dbReference type="FunFam" id="1.10.8.60:FF:000015">
    <property type="entry name" value="vacuolar protein sorting-associated protein 4A"/>
    <property type="match status" value="1"/>
</dbReference>
<dbReference type="GO" id="GO:0016197">
    <property type="term" value="P:endosomal transport"/>
    <property type="evidence" value="ECO:0007669"/>
    <property type="project" value="TreeGrafter"/>
</dbReference>
<name>A0A1Y1XVG7_9PLEO</name>
<evidence type="ECO:0000256" key="3">
    <source>
        <dbReference type="ARBA" id="ARBA00022741"/>
    </source>
</evidence>
<evidence type="ECO:0000256" key="5">
    <source>
        <dbReference type="ARBA" id="ARBA00022840"/>
    </source>
</evidence>
<dbReference type="GO" id="GO:0016887">
    <property type="term" value="F:ATP hydrolysis activity"/>
    <property type="evidence" value="ECO:0007669"/>
    <property type="project" value="InterPro"/>
</dbReference>
<dbReference type="InterPro" id="IPR027417">
    <property type="entry name" value="P-loop_NTPase"/>
</dbReference>